<feature type="compositionally biased region" description="Basic residues" evidence="1">
    <location>
        <begin position="158"/>
        <end position="173"/>
    </location>
</feature>
<sequence>MYFSCSQLFCTGFKKRKEETSSIDNKKHFNHFESIEDIFQQVNKMLSKNKFVVAISPQKGGMKVFFLFENCGEFILSNEINVLRVAILAHFWKKKKKEKRGKQIPNIVGRQQKHFNHFASIEGIFQQVNKMLSKNKFVVAISSQNGASYSALAGKEEKKKKRRKANSKHRRSTTKSISTTL</sequence>
<evidence type="ECO:0000313" key="3">
    <source>
        <dbReference type="Proteomes" id="UP001054945"/>
    </source>
</evidence>
<evidence type="ECO:0000313" key="2">
    <source>
        <dbReference type="EMBL" id="GIX78947.1"/>
    </source>
</evidence>
<organism evidence="2 3">
    <name type="scientific">Caerostris extrusa</name>
    <name type="common">Bark spider</name>
    <name type="synonym">Caerostris bankana</name>
    <dbReference type="NCBI Taxonomy" id="172846"/>
    <lineage>
        <taxon>Eukaryota</taxon>
        <taxon>Metazoa</taxon>
        <taxon>Ecdysozoa</taxon>
        <taxon>Arthropoda</taxon>
        <taxon>Chelicerata</taxon>
        <taxon>Arachnida</taxon>
        <taxon>Araneae</taxon>
        <taxon>Araneomorphae</taxon>
        <taxon>Entelegynae</taxon>
        <taxon>Araneoidea</taxon>
        <taxon>Araneidae</taxon>
        <taxon>Caerostris</taxon>
    </lineage>
</organism>
<dbReference type="Proteomes" id="UP001054945">
    <property type="component" value="Unassembled WGS sequence"/>
</dbReference>
<dbReference type="EMBL" id="BPLR01002884">
    <property type="protein sequence ID" value="GIX78947.1"/>
    <property type="molecule type" value="Genomic_DNA"/>
</dbReference>
<proteinExistence type="predicted"/>
<keyword evidence="3" id="KW-1185">Reference proteome</keyword>
<gene>
    <name evidence="2" type="ORF">CEXT_713601</name>
</gene>
<name>A0AAV4N2J5_CAEEX</name>
<reference evidence="2 3" key="1">
    <citation type="submission" date="2021-06" db="EMBL/GenBank/DDBJ databases">
        <title>Caerostris extrusa draft genome.</title>
        <authorList>
            <person name="Kono N."/>
            <person name="Arakawa K."/>
        </authorList>
    </citation>
    <scope>NUCLEOTIDE SEQUENCE [LARGE SCALE GENOMIC DNA]</scope>
</reference>
<protein>
    <submittedName>
        <fullName evidence="2">Uncharacterized protein</fullName>
    </submittedName>
</protein>
<comment type="caution">
    <text evidence="2">The sequence shown here is derived from an EMBL/GenBank/DDBJ whole genome shotgun (WGS) entry which is preliminary data.</text>
</comment>
<accession>A0AAV4N2J5</accession>
<feature type="region of interest" description="Disordered" evidence="1">
    <location>
        <begin position="152"/>
        <end position="181"/>
    </location>
</feature>
<evidence type="ECO:0000256" key="1">
    <source>
        <dbReference type="SAM" id="MobiDB-lite"/>
    </source>
</evidence>
<dbReference type="AlphaFoldDB" id="A0AAV4N2J5"/>